<reference evidence="5 6" key="1">
    <citation type="submission" date="2018-01" db="EMBL/GenBank/DDBJ databases">
        <title>Whole genome sequencing of Histamine producing bacteria.</title>
        <authorList>
            <person name="Butler K."/>
        </authorList>
    </citation>
    <scope>NUCLEOTIDE SEQUENCE [LARGE SCALE GENOMIC DNA]</scope>
    <source>
        <strain evidence="5 6">A6-1</strain>
    </source>
</reference>
<feature type="domain" description="Ig-like" evidence="3">
    <location>
        <begin position="539"/>
        <end position="692"/>
    </location>
</feature>
<accession>A0ABX5H259</accession>
<dbReference type="Pfam" id="PF13750">
    <property type="entry name" value="Big_3_3"/>
    <property type="match status" value="1"/>
</dbReference>
<evidence type="ECO:0000259" key="4">
    <source>
        <dbReference type="Pfam" id="PF13752"/>
    </source>
</evidence>
<feature type="domain" description="DUF4165" evidence="4">
    <location>
        <begin position="21"/>
        <end position="135"/>
    </location>
</feature>
<organism evidence="5 6">
    <name type="scientific">Photobacterium angustum</name>
    <dbReference type="NCBI Taxonomy" id="661"/>
    <lineage>
        <taxon>Bacteria</taxon>
        <taxon>Pseudomonadati</taxon>
        <taxon>Pseudomonadota</taxon>
        <taxon>Gammaproteobacteria</taxon>
        <taxon>Vibrionales</taxon>
        <taxon>Vibrionaceae</taxon>
        <taxon>Photobacterium</taxon>
    </lineage>
</organism>
<evidence type="ECO:0000259" key="2">
    <source>
        <dbReference type="Pfam" id="PF12245"/>
    </source>
</evidence>
<keyword evidence="6" id="KW-1185">Reference proteome</keyword>
<dbReference type="EMBL" id="PYOU01000014">
    <property type="protein sequence ID" value="PSX07028.1"/>
    <property type="molecule type" value="Genomic_DNA"/>
</dbReference>
<proteinExistence type="predicted"/>
<feature type="signal peptide" evidence="1">
    <location>
        <begin position="1"/>
        <end position="21"/>
    </location>
</feature>
<feature type="domain" description="Ig-like" evidence="2">
    <location>
        <begin position="138"/>
        <end position="252"/>
    </location>
</feature>
<protein>
    <submittedName>
        <fullName evidence="5">DUF4165 domain-containing protein</fullName>
    </submittedName>
</protein>
<name>A0ABX5H259_PHOAN</name>
<keyword evidence="1" id="KW-0732">Signal</keyword>
<gene>
    <name evidence="5" type="ORF">C0W27_15785</name>
</gene>
<dbReference type="Pfam" id="PF13752">
    <property type="entry name" value="DUF4165"/>
    <property type="match status" value="1"/>
</dbReference>
<dbReference type="RefSeq" id="WP_045152862.1">
    <property type="nucleotide sequence ID" value="NZ_JZSW01000007.1"/>
</dbReference>
<comment type="caution">
    <text evidence="5">The sequence shown here is derived from an EMBL/GenBank/DDBJ whole genome shotgun (WGS) entry which is preliminary data.</text>
</comment>
<feature type="chain" id="PRO_5046562193" evidence="1">
    <location>
        <begin position="22"/>
        <end position="806"/>
    </location>
</feature>
<evidence type="ECO:0000259" key="3">
    <source>
        <dbReference type="Pfam" id="PF13750"/>
    </source>
</evidence>
<dbReference type="InterPro" id="IPR022038">
    <property type="entry name" value="Ig-like_bact"/>
</dbReference>
<sequence length="806" mass="89879">MKCTQLKWSVLLTFLSSSANAGLELFTYKSNGIDTEINANNLNFINNSGTIDAYVSAGLDRRILVRLYQDERLIIEEKTGVVGTSDRINIGDKTFYGKQISLNLNNDGDYKLEVTSLSLTDDIISVDNYHFTRDTIPPTFSDTIKFVRAGYSHGSIEHFGNTHATKELKLLGVTDASSGIASAVYFAEPTDRSRTRIEKPVTMLVDDNSNSANLHVAAALAADSNSYPNDHYNIGFRVTDRAGNVAEKVRQSYIISHCPTEPVEIEVFNTSTNMWQPYSNNMVIYDNPVKVRWKRSKPTFATDPTAPYGWNNDSEISYADQNFNYYERSFPYPQNYTYFHFYTKSGKVCYTYYLRSLKFTLAPGVGLAPQYRGVHYTLASSPNTWIESAHPKYNRPYSIPKVRIFADARPYRQKAWGSGINTCYIEPGASSCDATTDVAYNSGRGYSPRGIHLSKDDGSLQVHGGYLYTFWDFNPVVINSITHNRQEKLVKASLTDNDTVSDWRSSFWSVARTTFSYHDAGGVEHTFDATNTTIFDFNNREIELNLSSFEDGEYNLSLDVLDTYGNQSTASLDVIIDSTPPVISVINNGQTDFETVADLNEIQINLEDQSSADLVSVRLFGSIGNENVFLPIIRNTDNNGNQTFNIDKPRIFPTLLENEKYGIEILAKDAYSNETVFTKNFKYIPRNLITLKKQTLLPVAENLKNVTDQAIATIYSSSPLTIEGGMLATGIQDATITNRATSSYPINVDTAEGPVTVSAGATKEIKIDLGDAGSVLKVDVYPANAEAEGEAELMFDIQTLKSKWNQ</sequence>
<evidence type="ECO:0000313" key="5">
    <source>
        <dbReference type="EMBL" id="PSX07028.1"/>
    </source>
</evidence>
<dbReference type="Proteomes" id="UP000240989">
    <property type="component" value="Unassembled WGS sequence"/>
</dbReference>
<evidence type="ECO:0000313" key="6">
    <source>
        <dbReference type="Proteomes" id="UP000240989"/>
    </source>
</evidence>
<evidence type="ECO:0000256" key="1">
    <source>
        <dbReference type="SAM" id="SignalP"/>
    </source>
</evidence>
<dbReference type="InterPro" id="IPR025429">
    <property type="entry name" value="DUF4165"/>
</dbReference>
<dbReference type="Pfam" id="PF12245">
    <property type="entry name" value="Big_3_2"/>
    <property type="match status" value="1"/>
</dbReference>